<keyword evidence="1" id="KW-0472">Membrane</keyword>
<proteinExistence type="predicted"/>
<evidence type="ECO:0000256" key="1">
    <source>
        <dbReference type="SAM" id="Phobius"/>
    </source>
</evidence>
<dbReference type="Proteomes" id="UP000189883">
    <property type="component" value="Chromosome"/>
</dbReference>
<feature type="transmembrane region" description="Helical" evidence="1">
    <location>
        <begin position="17"/>
        <end position="37"/>
    </location>
</feature>
<name>A0A1S7DU67_RIEAN</name>
<dbReference type="GO" id="GO:0016020">
    <property type="term" value="C:membrane"/>
    <property type="evidence" value="ECO:0007669"/>
    <property type="project" value="UniProtKB-SubCell"/>
</dbReference>
<feature type="transmembrane region" description="Helical" evidence="1">
    <location>
        <begin position="61"/>
        <end position="81"/>
    </location>
</feature>
<evidence type="ECO:0008006" key="4">
    <source>
        <dbReference type="Google" id="ProtNLM"/>
    </source>
</evidence>
<keyword evidence="1" id="KW-1133">Transmembrane helix</keyword>
<evidence type="ECO:0000313" key="3">
    <source>
        <dbReference type="Proteomes" id="UP000189883"/>
    </source>
</evidence>
<reference evidence="2 3" key="1">
    <citation type="submission" date="2015-06" db="EMBL/GenBank/DDBJ databases">
        <title>R. anatipestifer strain HXb2 is the most virulent strain so far, and the genome sequence would help us uncover the pathogenesis.</title>
        <authorList>
            <person name="Hu Q."/>
            <person name="Qi J."/>
            <person name="Bo H."/>
            <person name="Liu G."/>
            <person name="Tao M."/>
            <person name="Ding Y."/>
            <person name="Xue Y."/>
        </authorList>
    </citation>
    <scope>NUCLEOTIDE SEQUENCE [LARGE SCALE GENOMIC DNA]</scope>
    <source>
        <strain evidence="2 3">HXb2</strain>
    </source>
</reference>
<dbReference type="EMBL" id="CP011859">
    <property type="protein sequence ID" value="AQY22682.1"/>
    <property type="molecule type" value="Genomic_DNA"/>
</dbReference>
<gene>
    <name evidence="2" type="ORF">AB406_1740</name>
</gene>
<feature type="transmembrane region" description="Helical" evidence="1">
    <location>
        <begin position="87"/>
        <end position="105"/>
    </location>
</feature>
<organism evidence="2 3">
    <name type="scientific">Riemerella anatipestifer</name>
    <name type="common">Moraxella anatipestifer</name>
    <dbReference type="NCBI Taxonomy" id="34085"/>
    <lineage>
        <taxon>Bacteria</taxon>
        <taxon>Pseudomonadati</taxon>
        <taxon>Bacteroidota</taxon>
        <taxon>Flavobacteriia</taxon>
        <taxon>Flavobacteriales</taxon>
        <taxon>Weeksellaceae</taxon>
        <taxon>Riemerella</taxon>
    </lineage>
</organism>
<sequence length="162" mass="18822">MIAEILKQNYEGLYTQLIQVCFIWIAVLLAIIVDFYFGLKKAQEMGEATTSEGYRRTINKFVYYYSMMFFALTFDFLDVITPTILPFPLSLTPLFSVFCAVALIFTEAKSVREKAEDKVRRRADKSFAELLEVLQKREDIVSQIFEHLKQQKNNENNSTTNS</sequence>
<accession>A0A1S7DU67</accession>
<keyword evidence="1" id="KW-0812">Transmembrane</keyword>
<dbReference type="AlphaFoldDB" id="A0A1S7DU67"/>
<protein>
    <recommendedName>
        <fullName evidence="4">Holin</fullName>
    </recommendedName>
</protein>
<evidence type="ECO:0000313" key="2">
    <source>
        <dbReference type="EMBL" id="AQY22682.1"/>
    </source>
</evidence>
<dbReference type="RefSeq" id="WP_064970080.1">
    <property type="nucleotide sequence ID" value="NZ_CP011859.1"/>
</dbReference>